<gene>
    <name evidence="1" type="ORF">METZ01_LOCUS263746</name>
</gene>
<proteinExistence type="predicted"/>
<name>A0A382JHQ0_9ZZZZ</name>
<organism evidence="1">
    <name type="scientific">marine metagenome</name>
    <dbReference type="NCBI Taxonomy" id="408172"/>
    <lineage>
        <taxon>unclassified sequences</taxon>
        <taxon>metagenomes</taxon>
        <taxon>ecological metagenomes</taxon>
    </lineage>
</organism>
<protein>
    <submittedName>
        <fullName evidence="1">Uncharacterized protein</fullName>
    </submittedName>
</protein>
<sequence>MTSLKSLSNHDSQRFTFPAPLKGYAESKYLEKRTIFVSEMSSQKLDIEGQINYDPKF</sequence>
<reference evidence="1" key="1">
    <citation type="submission" date="2018-05" db="EMBL/GenBank/DDBJ databases">
        <authorList>
            <person name="Lanie J.A."/>
            <person name="Ng W.-L."/>
            <person name="Kazmierczak K.M."/>
            <person name="Andrzejewski T.M."/>
            <person name="Davidsen T.M."/>
            <person name="Wayne K.J."/>
            <person name="Tettelin H."/>
            <person name="Glass J.I."/>
            <person name="Rusch D."/>
            <person name="Podicherti R."/>
            <person name="Tsui H.-C.T."/>
            <person name="Winkler M.E."/>
        </authorList>
    </citation>
    <scope>NUCLEOTIDE SEQUENCE</scope>
</reference>
<dbReference type="AlphaFoldDB" id="A0A382JHQ0"/>
<dbReference type="EMBL" id="UINC01074054">
    <property type="protein sequence ID" value="SVC10892.1"/>
    <property type="molecule type" value="Genomic_DNA"/>
</dbReference>
<feature type="non-terminal residue" evidence="1">
    <location>
        <position position="57"/>
    </location>
</feature>
<accession>A0A382JHQ0</accession>
<evidence type="ECO:0000313" key="1">
    <source>
        <dbReference type="EMBL" id="SVC10892.1"/>
    </source>
</evidence>